<dbReference type="AlphaFoldDB" id="I2GKB7"/>
<reference evidence="1 2" key="1">
    <citation type="journal article" date="2012" name="J. Bacteriol.">
        <title>Genome Sequence of the Filamentous Bacterium Fibrisoma limi BUZ 3T.</title>
        <authorList>
            <person name="Filippini M."/>
            <person name="Qi W."/>
            <person name="Jaenicke S."/>
            <person name="Goesmann A."/>
            <person name="Smits T.H."/>
            <person name="Bagheri H.C."/>
        </authorList>
    </citation>
    <scope>NUCLEOTIDE SEQUENCE [LARGE SCALE GENOMIC DNA]</scope>
    <source>
        <strain evidence="2">BUZ 3T</strain>
    </source>
</reference>
<accession>I2GKB7</accession>
<keyword evidence="2" id="KW-1185">Reference proteome</keyword>
<dbReference type="STRING" id="1185876.BN8_03504"/>
<evidence type="ECO:0000313" key="1">
    <source>
        <dbReference type="EMBL" id="CCH54342.1"/>
    </source>
</evidence>
<sequence length="47" mass="5282">MAMNVAIRSLNLKVTVPAVVLALAFMLIQDATANFSDKHLDYQTLWF</sequence>
<dbReference type="EMBL" id="CAIT01000006">
    <property type="protein sequence ID" value="CCH54342.1"/>
    <property type="molecule type" value="Genomic_DNA"/>
</dbReference>
<protein>
    <submittedName>
        <fullName evidence="1">Uncharacterized protein</fullName>
    </submittedName>
</protein>
<name>I2GKB7_9BACT</name>
<comment type="caution">
    <text evidence="1">The sequence shown here is derived from an EMBL/GenBank/DDBJ whole genome shotgun (WGS) entry which is preliminary data.</text>
</comment>
<proteinExistence type="predicted"/>
<organism evidence="1 2">
    <name type="scientific">Fibrisoma limi BUZ 3</name>
    <dbReference type="NCBI Taxonomy" id="1185876"/>
    <lineage>
        <taxon>Bacteria</taxon>
        <taxon>Pseudomonadati</taxon>
        <taxon>Bacteroidota</taxon>
        <taxon>Cytophagia</taxon>
        <taxon>Cytophagales</taxon>
        <taxon>Spirosomataceae</taxon>
        <taxon>Fibrisoma</taxon>
    </lineage>
</organism>
<dbReference type="Proteomes" id="UP000009309">
    <property type="component" value="Unassembled WGS sequence"/>
</dbReference>
<evidence type="ECO:0000313" key="2">
    <source>
        <dbReference type="Proteomes" id="UP000009309"/>
    </source>
</evidence>
<gene>
    <name evidence="1" type="ORF">BN8_03504</name>
</gene>